<name>A0ABM9SVT8_YERAL</name>
<evidence type="ECO:0000313" key="1">
    <source>
        <dbReference type="EMBL" id="CNL39092.1"/>
    </source>
</evidence>
<accession>A0ABM9SVT8</accession>
<evidence type="ECO:0000313" key="2">
    <source>
        <dbReference type="Proteomes" id="UP000038647"/>
    </source>
</evidence>
<comment type="caution">
    <text evidence="1">The sequence shown here is derived from an EMBL/GenBank/DDBJ whole genome shotgun (WGS) entry which is preliminary data.</text>
</comment>
<keyword evidence="2" id="KW-1185">Reference proteome</keyword>
<reference evidence="1 2" key="1">
    <citation type="submission" date="2015-03" db="EMBL/GenBank/DDBJ databases">
        <authorList>
            <consortium name="Pathogen Informatics"/>
            <person name="Murphy D."/>
        </authorList>
    </citation>
    <scope>NUCLEOTIDE SEQUENCE [LARGE SCALE GENOMIC DNA]</scope>
    <source>
        <strain evidence="1 2">IP08791</strain>
    </source>
</reference>
<organism evidence="1 2">
    <name type="scientific">Yersinia aldovae</name>
    <dbReference type="NCBI Taxonomy" id="29483"/>
    <lineage>
        <taxon>Bacteria</taxon>
        <taxon>Pseudomonadati</taxon>
        <taxon>Pseudomonadota</taxon>
        <taxon>Gammaproteobacteria</taxon>
        <taxon>Enterobacterales</taxon>
        <taxon>Yersiniaceae</taxon>
        <taxon>Yersinia</taxon>
    </lineage>
</organism>
<proteinExistence type="predicted"/>
<dbReference type="Proteomes" id="UP000038647">
    <property type="component" value="Unassembled WGS sequence"/>
</dbReference>
<dbReference type="EMBL" id="CQEH01000015">
    <property type="protein sequence ID" value="CNL39092.1"/>
    <property type="molecule type" value="Genomic_DNA"/>
</dbReference>
<sequence>MFAHRDIKAAFAGKESGLLLHRGVIRVNFRLTGADTAAAGHGAEGEAATGTDAGLFAVVVVAVLLTLQG</sequence>
<gene>
    <name evidence="1" type="ORF">ERS137966_03093</name>
</gene>
<protein>
    <submittedName>
        <fullName evidence="1">Uncharacterized protein</fullName>
    </submittedName>
</protein>